<comment type="caution">
    <text evidence="3">The sequence shown here is derived from an EMBL/GenBank/DDBJ whole genome shotgun (WGS) entry which is preliminary data.</text>
</comment>
<feature type="domain" description="Bacterial alpha-L-rhamnosidase N-terminal" evidence="1">
    <location>
        <begin position="1"/>
        <end position="62"/>
    </location>
</feature>
<dbReference type="Pfam" id="PF08531">
    <property type="entry name" value="Bac_rhamnosid_N"/>
    <property type="match status" value="1"/>
</dbReference>
<keyword evidence="4" id="KW-1185">Reference proteome</keyword>
<evidence type="ECO:0000259" key="1">
    <source>
        <dbReference type="Pfam" id="PF08531"/>
    </source>
</evidence>
<feature type="non-terminal residue" evidence="3">
    <location>
        <position position="1"/>
    </location>
</feature>
<organism evidence="3 4">
    <name type="scientific">Rotaria magnacalcarata</name>
    <dbReference type="NCBI Taxonomy" id="392030"/>
    <lineage>
        <taxon>Eukaryota</taxon>
        <taxon>Metazoa</taxon>
        <taxon>Spiralia</taxon>
        <taxon>Gnathifera</taxon>
        <taxon>Rotifera</taxon>
        <taxon>Eurotatoria</taxon>
        <taxon>Bdelloidea</taxon>
        <taxon>Philodinida</taxon>
        <taxon>Philodinidae</taxon>
        <taxon>Rotaria</taxon>
    </lineage>
</organism>
<dbReference type="Proteomes" id="UP000681967">
    <property type="component" value="Unassembled WGS sequence"/>
</dbReference>
<protein>
    <recommendedName>
        <fullName evidence="1">Bacterial alpha-L-rhamnosidase N-terminal domain-containing protein</fullName>
    </recommendedName>
</protein>
<dbReference type="EMBL" id="CAJOBH010107642">
    <property type="protein sequence ID" value="CAF4645299.1"/>
    <property type="molecule type" value="Genomic_DNA"/>
</dbReference>
<accession>A0A821JPW7</accession>
<evidence type="ECO:0000313" key="3">
    <source>
        <dbReference type="EMBL" id="CAF4718438.1"/>
    </source>
</evidence>
<dbReference type="Gene3D" id="2.60.120.260">
    <property type="entry name" value="Galactose-binding domain-like"/>
    <property type="match status" value="1"/>
</dbReference>
<dbReference type="InterPro" id="IPR013737">
    <property type="entry name" value="Bac_rhamnosid_N"/>
</dbReference>
<evidence type="ECO:0000313" key="2">
    <source>
        <dbReference type="EMBL" id="CAF4645299.1"/>
    </source>
</evidence>
<dbReference type="PANTHER" id="PTHR33307">
    <property type="entry name" value="ALPHA-RHAMNOSIDASE (EUROFUNG)"/>
    <property type="match status" value="1"/>
</dbReference>
<name>A0A821JPW7_9BILA</name>
<dbReference type="PANTHER" id="PTHR33307:SF11">
    <property type="entry name" value="ALPHA-L-RHAMNOSIDASE"/>
    <property type="match status" value="1"/>
</dbReference>
<evidence type="ECO:0000313" key="4">
    <source>
        <dbReference type="Proteomes" id="UP000663866"/>
    </source>
</evidence>
<dbReference type="EMBL" id="CAJOBG010105043">
    <property type="protein sequence ID" value="CAF4718438.1"/>
    <property type="molecule type" value="Genomic_DNA"/>
</dbReference>
<proteinExistence type="predicted"/>
<dbReference type="InterPro" id="IPR016007">
    <property type="entry name" value="Alpha_rhamnosid"/>
</dbReference>
<reference evidence="3" key="1">
    <citation type="submission" date="2021-02" db="EMBL/GenBank/DDBJ databases">
        <authorList>
            <person name="Nowell W R."/>
        </authorList>
    </citation>
    <scope>NUCLEOTIDE SEQUENCE</scope>
</reference>
<dbReference type="AlphaFoldDB" id="A0A821JPW7"/>
<dbReference type="Proteomes" id="UP000663866">
    <property type="component" value="Unassembled WGS sequence"/>
</dbReference>
<gene>
    <name evidence="2" type="ORF">BYL167_LOCUS41935</name>
    <name evidence="3" type="ORF">OVN521_LOCUS48997</name>
</gene>
<sequence>GIGYYELHVNGQPVDPSRKLDVGWTTYQQRTLYVSYDMTKFLTVGANAIGVFLGQGWYNRQQWIIGPGPRTELSTQYGPP</sequence>
<feature type="non-terminal residue" evidence="3">
    <location>
        <position position="80"/>
    </location>
</feature>